<reference evidence="2" key="1">
    <citation type="submission" date="2025-08" db="UniProtKB">
        <authorList>
            <consortium name="RefSeq"/>
        </authorList>
    </citation>
    <scope>IDENTIFICATION</scope>
</reference>
<evidence type="ECO:0000313" key="2">
    <source>
        <dbReference type="RefSeq" id="XP_039131458.1"/>
    </source>
</evidence>
<accession>A0AB40BX06</accession>
<dbReference type="Proteomes" id="UP001515500">
    <property type="component" value="Chromosome 8"/>
</dbReference>
<gene>
    <name evidence="2" type="primary">LOC120267849</name>
</gene>
<name>A0AB40BX06_DIOCR</name>
<sequence length="99" mass="11025">MFLFKVMAKCFGGSSAVQPGSRKQKIVLKVEMEDIKKRSKVLKNIVCCHGVYSVALERNENNKVAVVGEGIDPVSLIQKFRNEMGDVQLISVTIVQEKN</sequence>
<dbReference type="PANTHER" id="PTHR46371">
    <property type="entry name" value="OS04G0464100 PROTEIN"/>
    <property type="match status" value="1"/>
</dbReference>
<protein>
    <submittedName>
        <fullName evidence="2">Disease resistance protein Pik-1-like</fullName>
    </submittedName>
</protein>
<dbReference type="InterPro" id="IPR044296">
    <property type="entry name" value="HIPP46"/>
</dbReference>
<evidence type="ECO:0000313" key="1">
    <source>
        <dbReference type="Proteomes" id="UP001515500"/>
    </source>
</evidence>
<dbReference type="RefSeq" id="XP_039131458.1">
    <property type="nucleotide sequence ID" value="XM_039275524.1"/>
</dbReference>
<dbReference type="Gene3D" id="3.30.70.100">
    <property type="match status" value="1"/>
</dbReference>
<dbReference type="AlphaFoldDB" id="A0AB40BX06"/>
<keyword evidence="1" id="KW-1185">Reference proteome</keyword>
<organism evidence="1 2">
    <name type="scientific">Dioscorea cayennensis subsp. rotundata</name>
    <name type="common">White Guinea yam</name>
    <name type="synonym">Dioscorea rotundata</name>
    <dbReference type="NCBI Taxonomy" id="55577"/>
    <lineage>
        <taxon>Eukaryota</taxon>
        <taxon>Viridiplantae</taxon>
        <taxon>Streptophyta</taxon>
        <taxon>Embryophyta</taxon>
        <taxon>Tracheophyta</taxon>
        <taxon>Spermatophyta</taxon>
        <taxon>Magnoliopsida</taxon>
        <taxon>Liliopsida</taxon>
        <taxon>Dioscoreales</taxon>
        <taxon>Dioscoreaceae</taxon>
        <taxon>Dioscorea</taxon>
    </lineage>
</organism>
<proteinExistence type="predicted"/>
<dbReference type="GeneID" id="120267849"/>